<dbReference type="InterPro" id="IPR036086">
    <property type="entry name" value="ParB/Sulfiredoxin_sf"/>
</dbReference>
<evidence type="ECO:0000313" key="3">
    <source>
        <dbReference type="Proteomes" id="UP000217768"/>
    </source>
</evidence>
<reference evidence="2 3" key="1">
    <citation type="submission" date="2017-08" db="EMBL/GenBank/DDBJ databases">
        <title>Phylogenetic analysis of Mycobacterium avium complex whole genomes.</title>
        <authorList>
            <person name="Caverly L.J."/>
            <person name="Spilker T."/>
            <person name="Lipuma J."/>
        </authorList>
    </citation>
    <scope>NUCLEOTIDE SEQUENCE [LARGE SCALE GENOMIC DNA]</scope>
    <source>
        <strain evidence="2 3">FLAC0165</strain>
    </source>
</reference>
<evidence type="ECO:0000313" key="2">
    <source>
        <dbReference type="EMBL" id="PBA27764.1"/>
    </source>
</evidence>
<feature type="compositionally biased region" description="Low complexity" evidence="1">
    <location>
        <begin position="281"/>
        <end position="310"/>
    </location>
</feature>
<protein>
    <recommendedName>
        <fullName evidence="4">ParB/Sulfiredoxin domain-containing protein</fullName>
    </recommendedName>
</protein>
<dbReference type="AlphaFoldDB" id="A0A2A2ZMQ3"/>
<dbReference type="EMBL" id="NSFD01000007">
    <property type="protein sequence ID" value="PBA27764.1"/>
    <property type="molecule type" value="Genomic_DNA"/>
</dbReference>
<comment type="caution">
    <text evidence="2">The sequence shown here is derived from an EMBL/GenBank/DDBJ whole genome shotgun (WGS) entry which is preliminary data.</text>
</comment>
<sequence>MAVLSWADLVLDSENPRLDDGGDNNRETLNSLLESDTDKQITLAKDIASTGELSPLDLIGVVSEDGTYVVVEGNRRIAALKMLKSPELINDLRLRRRIEKIAEAGTGPDEVTCAWFDDRDAARQWILLRHRGEQEGRGVVPWTVEMQERYSRDPGSQSDLALQVRTMMLTAYPTDPVLANELDTVFRGGMATDGRKVQRRPTTLGRLLKDKFVQESFGFTVEDGEIILVGAEADVHAAFRQLIFDVSEGLTARDINSREQIKTYVDQYPNLIYVPPPSARSPTQSGGTAGPGASAPTAPSGGSTGSTTTPAPQPQPTAPMPTRRRLPQEEKKIFDKLRLTKFDLRTSKTLTQAQTLYIDQVPAVAGVMIRVIVELCVTEAVTKLGLPGVNEGDSLRKKLEAVLKHLDPNIAHSLQRDKTLEAAWVNSQKTSGDGLGVDLMNAFVHGLNKTAAPSEVRTLSKDYRTMLERLNDAMP</sequence>
<gene>
    <name evidence="2" type="ORF">CKJ66_06210</name>
</gene>
<evidence type="ECO:0000256" key="1">
    <source>
        <dbReference type="SAM" id="MobiDB-lite"/>
    </source>
</evidence>
<dbReference type="CDD" id="cd16387">
    <property type="entry name" value="ParB_N_Srx"/>
    <property type="match status" value="1"/>
</dbReference>
<name>A0A2A2ZMQ3_MYCAV</name>
<evidence type="ECO:0008006" key="4">
    <source>
        <dbReference type="Google" id="ProtNLM"/>
    </source>
</evidence>
<dbReference type="Proteomes" id="UP000217768">
    <property type="component" value="Unassembled WGS sequence"/>
</dbReference>
<proteinExistence type="predicted"/>
<dbReference type="SUPFAM" id="SSF110849">
    <property type="entry name" value="ParB/Sulfiredoxin"/>
    <property type="match status" value="1"/>
</dbReference>
<accession>A0A2A2ZMQ3</accession>
<feature type="region of interest" description="Disordered" evidence="1">
    <location>
        <begin position="275"/>
        <end position="330"/>
    </location>
</feature>
<organism evidence="2 3">
    <name type="scientific">Mycobacterium avium</name>
    <dbReference type="NCBI Taxonomy" id="1764"/>
    <lineage>
        <taxon>Bacteria</taxon>
        <taxon>Bacillati</taxon>
        <taxon>Actinomycetota</taxon>
        <taxon>Actinomycetes</taxon>
        <taxon>Mycobacteriales</taxon>
        <taxon>Mycobacteriaceae</taxon>
        <taxon>Mycobacterium</taxon>
        <taxon>Mycobacterium avium complex (MAC)</taxon>
    </lineage>
</organism>